<evidence type="ECO:0000256" key="9">
    <source>
        <dbReference type="ARBA" id="ARBA00023315"/>
    </source>
</evidence>
<feature type="compositionally biased region" description="Low complexity" evidence="12">
    <location>
        <begin position="110"/>
        <end position="120"/>
    </location>
</feature>
<evidence type="ECO:0000256" key="10">
    <source>
        <dbReference type="ARBA" id="ARBA00052761"/>
    </source>
</evidence>
<dbReference type="EC" id="2.3.1.61" evidence="4 11"/>
<dbReference type="Proteomes" id="UP000279227">
    <property type="component" value="Chromosome"/>
</dbReference>
<dbReference type="RefSeq" id="WP_002979077.1">
    <property type="nucleotide sequence ID" value="NZ_CP068486.1"/>
</dbReference>
<keyword evidence="6 11" id="KW-0816">Tricarboxylic acid cycle</keyword>
<dbReference type="GO" id="GO:0004149">
    <property type="term" value="F:dihydrolipoyllysine-residue succinyltransferase activity"/>
    <property type="evidence" value="ECO:0007669"/>
    <property type="project" value="UniProtKB-UniRule"/>
</dbReference>
<dbReference type="InterPro" id="IPR004167">
    <property type="entry name" value="PSBD"/>
</dbReference>
<dbReference type="Gene3D" id="4.10.320.10">
    <property type="entry name" value="E3-binding domain"/>
    <property type="match status" value="1"/>
</dbReference>
<comment type="catalytic activity">
    <reaction evidence="10 11">
        <text>N(6)-[(R)-dihydrolipoyl]-L-lysyl-[protein] + succinyl-CoA = N(6)-[(R)-S(8)-succinyldihydrolipoyl]-L-lysyl-[protein] + CoA</text>
        <dbReference type="Rhea" id="RHEA:15213"/>
        <dbReference type="Rhea" id="RHEA-COMP:10475"/>
        <dbReference type="Rhea" id="RHEA-COMP:20092"/>
        <dbReference type="ChEBI" id="CHEBI:57287"/>
        <dbReference type="ChEBI" id="CHEBI:57292"/>
        <dbReference type="ChEBI" id="CHEBI:83100"/>
        <dbReference type="ChEBI" id="CHEBI:83120"/>
        <dbReference type="EC" id="2.3.1.61"/>
    </reaction>
</comment>
<comment type="pathway">
    <text evidence="2 11">Amino-acid degradation; L-lysine degradation via saccharopine pathway; glutaryl-CoA from L-lysine: step 6/6.</text>
</comment>
<dbReference type="EMBL" id="LR134289">
    <property type="protein sequence ID" value="VEE05404.1"/>
    <property type="molecule type" value="Genomic_DNA"/>
</dbReference>
<feature type="region of interest" description="Disordered" evidence="12">
    <location>
        <begin position="84"/>
        <end position="127"/>
    </location>
</feature>
<dbReference type="InterPro" id="IPR000089">
    <property type="entry name" value="Biotin_lipoyl"/>
</dbReference>
<comment type="similarity">
    <text evidence="3 11">Belongs to the 2-oxoacid dehydrogenase family.</text>
</comment>
<evidence type="ECO:0000256" key="6">
    <source>
        <dbReference type="ARBA" id="ARBA00022532"/>
    </source>
</evidence>
<accession>A0A3S4LYW9</accession>
<dbReference type="InterPro" id="IPR011053">
    <property type="entry name" value="Single_hybrid_motif"/>
</dbReference>
<dbReference type="InterPro" id="IPR050537">
    <property type="entry name" value="2-oxoacid_dehydrogenase"/>
</dbReference>
<keyword evidence="8 11" id="KW-0450">Lipoyl</keyword>
<gene>
    <name evidence="15" type="primary">sucB</name>
    <name evidence="15" type="ORF">NCTC11432_00984</name>
</gene>
<dbReference type="PANTHER" id="PTHR43416">
    <property type="entry name" value="DIHYDROLIPOYLLYSINE-RESIDUE SUCCINYLTRANSFERASE COMPONENT OF 2-OXOGLUTARATE DEHYDROGENASE COMPLEX, MITOCHONDRIAL-RELATED"/>
    <property type="match status" value="1"/>
</dbReference>
<dbReference type="Pfam" id="PF00364">
    <property type="entry name" value="Biotin_lipoyl"/>
    <property type="match status" value="1"/>
</dbReference>
<evidence type="ECO:0000313" key="15">
    <source>
        <dbReference type="EMBL" id="VEE05404.1"/>
    </source>
</evidence>
<evidence type="ECO:0000256" key="8">
    <source>
        <dbReference type="ARBA" id="ARBA00022823"/>
    </source>
</evidence>
<dbReference type="PROSITE" id="PS51826">
    <property type="entry name" value="PSBD"/>
    <property type="match status" value="1"/>
</dbReference>
<dbReference type="SUPFAM" id="SSF47005">
    <property type="entry name" value="Peripheral subunit-binding domain of 2-oxo acid dehydrogenase complex"/>
    <property type="match status" value="1"/>
</dbReference>
<dbReference type="Gene3D" id="3.30.559.10">
    <property type="entry name" value="Chloramphenicol acetyltransferase-like domain"/>
    <property type="match status" value="1"/>
</dbReference>
<comment type="cofactor">
    <cofactor evidence="11">
        <name>(R)-lipoate</name>
        <dbReference type="ChEBI" id="CHEBI:83088"/>
    </cofactor>
    <text evidence="11">Binds 1 lipoyl cofactor covalently.</text>
</comment>
<proteinExistence type="inferred from homology"/>
<dbReference type="KEGG" id="cgle:NCTC11432_00984"/>
<evidence type="ECO:0000256" key="7">
    <source>
        <dbReference type="ARBA" id="ARBA00022679"/>
    </source>
</evidence>
<feature type="domain" description="Lipoyl-binding" evidence="13">
    <location>
        <begin position="3"/>
        <end position="77"/>
    </location>
</feature>
<dbReference type="STRING" id="525257.HMPREF0204_13494"/>
<feature type="compositionally biased region" description="Basic and acidic residues" evidence="12">
    <location>
        <begin position="93"/>
        <end position="109"/>
    </location>
</feature>
<dbReference type="GO" id="GO:0045252">
    <property type="term" value="C:oxoglutarate dehydrogenase complex"/>
    <property type="evidence" value="ECO:0007669"/>
    <property type="project" value="UniProtKB-UniRule"/>
</dbReference>
<dbReference type="NCBIfam" id="TIGR01347">
    <property type="entry name" value="sucB"/>
    <property type="match status" value="1"/>
</dbReference>
<dbReference type="InterPro" id="IPR001078">
    <property type="entry name" value="2-oxoacid_DH_actylTfrase"/>
</dbReference>
<keyword evidence="9 11" id="KW-0012">Acyltransferase</keyword>
<evidence type="ECO:0000259" key="14">
    <source>
        <dbReference type="PROSITE" id="PS51826"/>
    </source>
</evidence>
<dbReference type="AlphaFoldDB" id="A0A3S4LYW9"/>
<evidence type="ECO:0000256" key="2">
    <source>
        <dbReference type="ARBA" id="ARBA00005145"/>
    </source>
</evidence>
<dbReference type="SUPFAM" id="SSF51230">
    <property type="entry name" value="Single hybrid motif"/>
    <property type="match status" value="1"/>
</dbReference>
<evidence type="ECO:0000256" key="4">
    <source>
        <dbReference type="ARBA" id="ARBA00012945"/>
    </source>
</evidence>
<sequence>MSVLEMKVPSPGESITEVEIATWLVKDGDYVEKDQPIAEVDSDKATLELPAEQSGVITLKAEEGDVVQVGQVVCLIDMDAKKPEGAAPAAEAPKQEEAPKAAEPAKQEAPKPAAPVAAPQTYATGAPSPAAKKILDEKGMDAAQVSGTGRDGRITKTDAELAAVPALGGSPLTATGSRSTTTTKLSVLRRKIAQRLVSVKNETAMLTTFNEVDMSEIFRLRKQYKEEFAQKHGVGLGFMSFFTKAVTRALQMYPDVNASIDGDFKVNYDFCDISIAVSGPKGLMVPVLRNAENMSFSAVEANIKDLATKVRDGKITVDEMTGGTFTITNGGTFGSMMSTPIINPPQSAILGMHNIIQRPVAVDGQVVIRPMMYVAMSYDHRIIDGKESVGFLVAVKEAIDNPVGILMGGDERKGLGL</sequence>
<dbReference type="Pfam" id="PF00198">
    <property type="entry name" value="2-oxoacid_dh"/>
    <property type="match status" value="1"/>
</dbReference>
<comment type="function">
    <text evidence="1 11">E2 component of the 2-oxoglutarate dehydrogenase (OGDH) complex which catalyzes the second step in the conversion of 2-oxoglutarate to succinyl-CoA and CO(2).</text>
</comment>
<name>A0A3S4LYW9_CHRGE</name>
<evidence type="ECO:0000259" key="13">
    <source>
        <dbReference type="PROSITE" id="PS50968"/>
    </source>
</evidence>
<dbReference type="GeneID" id="93021863"/>
<dbReference type="CDD" id="cd06849">
    <property type="entry name" value="lipoyl_domain"/>
    <property type="match status" value="1"/>
</dbReference>
<dbReference type="Gene3D" id="2.40.50.100">
    <property type="match status" value="1"/>
</dbReference>
<dbReference type="Pfam" id="PF02817">
    <property type="entry name" value="E3_binding"/>
    <property type="match status" value="1"/>
</dbReference>
<dbReference type="InterPro" id="IPR006255">
    <property type="entry name" value="SucB"/>
</dbReference>
<dbReference type="InterPro" id="IPR023213">
    <property type="entry name" value="CAT-like_dom_sf"/>
</dbReference>
<dbReference type="OrthoDB" id="9805770at2"/>
<evidence type="ECO:0000256" key="5">
    <source>
        <dbReference type="ARBA" id="ARBA00019511"/>
    </source>
</evidence>
<protein>
    <recommendedName>
        <fullName evidence="5 11">Dihydrolipoyllysine-residue succinyltransferase component of 2-oxoglutarate dehydrogenase complex</fullName>
        <ecNumber evidence="4 11">2.3.1.61</ecNumber>
    </recommendedName>
    <alternativeName>
        <fullName evidence="11">2-oxoglutarate dehydrogenase complex component E2</fullName>
    </alternativeName>
</protein>
<dbReference type="SUPFAM" id="SSF52777">
    <property type="entry name" value="CoA-dependent acyltransferases"/>
    <property type="match status" value="1"/>
</dbReference>
<dbReference type="PROSITE" id="PS50968">
    <property type="entry name" value="BIOTINYL_LIPOYL"/>
    <property type="match status" value="1"/>
</dbReference>
<keyword evidence="7 11" id="KW-0808">Transferase</keyword>
<evidence type="ECO:0000256" key="3">
    <source>
        <dbReference type="ARBA" id="ARBA00007317"/>
    </source>
</evidence>
<dbReference type="UniPathway" id="UPA00868">
    <property type="reaction ID" value="UER00840"/>
</dbReference>
<evidence type="ECO:0000313" key="16">
    <source>
        <dbReference type="Proteomes" id="UP000279227"/>
    </source>
</evidence>
<reference evidence="15 16" key="1">
    <citation type="submission" date="2018-12" db="EMBL/GenBank/DDBJ databases">
        <authorList>
            <consortium name="Pathogen Informatics"/>
        </authorList>
    </citation>
    <scope>NUCLEOTIDE SEQUENCE [LARGE SCALE GENOMIC DNA]</scope>
    <source>
        <strain evidence="15 16">NCTC11432</strain>
    </source>
</reference>
<dbReference type="GO" id="GO:0006099">
    <property type="term" value="P:tricarboxylic acid cycle"/>
    <property type="evidence" value="ECO:0007669"/>
    <property type="project" value="UniProtKB-UniRule"/>
</dbReference>
<evidence type="ECO:0000256" key="12">
    <source>
        <dbReference type="SAM" id="MobiDB-lite"/>
    </source>
</evidence>
<dbReference type="GO" id="GO:0005829">
    <property type="term" value="C:cytosol"/>
    <property type="evidence" value="ECO:0007669"/>
    <property type="project" value="TreeGrafter"/>
</dbReference>
<dbReference type="InterPro" id="IPR036625">
    <property type="entry name" value="E3-bd_dom_sf"/>
</dbReference>
<evidence type="ECO:0000256" key="11">
    <source>
        <dbReference type="RuleBase" id="RU361138"/>
    </source>
</evidence>
<evidence type="ECO:0000256" key="1">
    <source>
        <dbReference type="ARBA" id="ARBA00004052"/>
    </source>
</evidence>
<dbReference type="PANTHER" id="PTHR43416:SF5">
    <property type="entry name" value="DIHYDROLIPOYLLYSINE-RESIDUE SUCCINYLTRANSFERASE COMPONENT OF 2-OXOGLUTARATE DEHYDROGENASE COMPLEX, MITOCHONDRIAL"/>
    <property type="match status" value="1"/>
</dbReference>
<feature type="domain" description="Peripheral subunit-binding (PSBD)" evidence="14">
    <location>
        <begin position="126"/>
        <end position="163"/>
    </location>
</feature>
<dbReference type="NCBIfam" id="NF004309">
    <property type="entry name" value="PRK05704.1"/>
    <property type="match status" value="1"/>
</dbReference>
<organism evidence="15 16">
    <name type="scientific">Chryseobacterium gleum</name>
    <name type="common">Flavobacterium gleum</name>
    <dbReference type="NCBI Taxonomy" id="250"/>
    <lineage>
        <taxon>Bacteria</taxon>
        <taxon>Pseudomonadati</taxon>
        <taxon>Bacteroidota</taxon>
        <taxon>Flavobacteriia</taxon>
        <taxon>Flavobacteriales</taxon>
        <taxon>Weeksellaceae</taxon>
        <taxon>Chryseobacterium group</taxon>
        <taxon>Chryseobacterium</taxon>
    </lineage>
</organism>
<dbReference type="GO" id="GO:0033512">
    <property type="term" value="P:L-lysine catabolic process to acetyl-CoA via saccharopine"/>
    <property type="evidence" value="ECO:0007669"/>
    <property type="project" value="UniProtKB-UniRule"/>
</dbReference>